<dbReference type="FunFam" id="3.90.79.10:FF:000012">
    <property type="entry name" value="Isopentenyl-diphosphate Delta-isomerase 1"/>
    <property type="match status" value="1"/>
</dbReference>
<dbReference type="EC" id="5.3.3.2" evidence="4"/>
<dbReference type="InterPro" id="IPR015797">
    <property type="entry name" value="NUDIX_hydrolase-like_dom_sf"/>
</dbReference>
<keyword evidence="7" id="KW-0460">Magnesium</keyword>
<keyword evidence="9" id="KW-0443">Lipid metabolism</keyword>
<dbReference type="InterPro" id="IPR000086">
    <property type="entry name" value="NUDIX_hydrolase_dom"/>
</dbReference>
<keyword evidence="8" id="KW-0752">Steroid biosynthesis</keyword>
<evidence type="ECO:0000313" key="16">
    <source>
        <dbReference type="Proteomes" id="UP001310594"/>
    </source>
</evidence>
<dbReference type="EMBL" id="JAVRQU010000018">
    <property type="protein sequence ID" value="KAK5692988.1"/>
    <property type="molecule type" value="Genomic_DNA"/>
</dbReference>
<feature type="region of interest" description="Disordered" evidence="13">
    <location>
        <begin position="482"/>
        <end position="529"/>
    </location>
</feature>
<accession>A0AAN8A0M1</accession>
<dbReference type="SUPFAM" id="SSF55811">
    <property type="entry name" value="Nudix"/>
    <property type="match status" value="1"/>
</dbReference>
<dbReference type="InterPro" id="IPR011876">
    <property type="entry name" value="IsopentenylPP_isomerase_typ1"/>
</dbReference>
<evidence type="ECO:0000256" key="9">
    <source>
        <dbReference type="ARBA" id="ARBA00023098"/>
    </source>
</evidence>
<evidence type="ECO:0000256" key="8">
    <source>
        <dbReference type="ARBA" id="ARBA00022955"/>
    </source>
</evidence>
<evidence type="ECO:0000256" key="4">
    <source>
        <dbReference type="ARBA" id="ARBA00012057"/>
    </source>
</evidence>
<evidence type="ECO:0000256" key="13">
    <source>
        <dbReference type="SAM" id="MobiDB-lite"/>
    </source>
</evidence>
<feature type="compositionally biased region" description="Acidic residues" evidence="13">
    <location>
        <begin position="673"/>
        <end position="698"/>
    </location>
</feature>
<dbReference type="Pfam" id="PF00293">
    <property type="entry name" value="NUDIX"/>
    <property type="match status" value="1"/>
</dbReference>
<evidence type="ECO:0000256" key="5">
    <source>
        <dbReference type="ARBA" id="ARBA00022516"/>
    </source>
</evidence>
<comment type="caution">
    <text evidence="15">The sequence shown here is derived from an EMBL/GenBank/DDBJ whole genome shotgun (WGS) entry which is preliminary data.</text>
</comment>
<feature type="compositionally biased region" description="Polar residues" evidence="13">
    <location>
        <begin position="629"/>
        <end position="639"/>
    </location>
</feature>
<dbReference type="CDD" id="cd02885">
    <property type="entry name" value="NUDIX_IPP_Isomerase"/>
    <property type="match status" value="1"/>
</dbReference>
<evidence type="ECO:0000256" key="12">
    <source>
        <dbReference type="ARBA" id="ARBA00029294"/>
    </source>
</evidence>
<gene>
    <name evidence="15" type="primary">IDI1</name>
    <name evidence="15" type="ORF">LTR97_010464</name>
</gene>
<keyword evidence="6" id="KW-0479">Metal-binding</keyword>
<dbReference type="Gene3D" id="3.90.79.10">
    <property type="entry name" value="Nucleoside Triphosphate Pyrophosphohydrolase"/>
    <property type="match status" value="1"/>
</dbReference>
<dbReference type="GO" id="GO:0005737">
    <property type="term" value="C:cytoplasm"/>
    <property type="evidence" value="ECO:0007669"/>
    <property type="project" value="TreeGrafter"/>
</dbReference>
<evidence type="ECO:0000256" key="2">
    <source>
        <dbReference type="ARBA" id="ARBA00004826"/>
    </source>
</evidence>
<sequence length="979" mass="108870">MSTTTTATMAPAQPASAERILSLFPEINTHLATQTQSHSTSHDQDLAGYDEEQIRLMDEVCIVLDDHDNPIGSASKKVCHLMENIDKGLLHRAFSVFLFDSQNRLLLQQRATEKITFPDMWTNTCCSHPLGIPGETGSTLDAAVAGVKRAAQRKLDHELGIKAHQVPLDKFNFLTRIHYKAPSDGKWGEHEIDYILFIKADVDLDSNPNEVQATKWVAEGDLKTMLKDDTLLFTPWFKLICQSMIFEWWEHLDGGLEKYMGERDIRRMLHSLMMVPQPVIVTHRPRRVIEDLPAPCSSLIFPAPTTKICKAQLITYGRSSKPLSVTGNQFVRRGTYDIPSDEEEPPQVANHSLQVADNDESESSGLSDDESSSLLRRVEPARAAHAPTKLDVLQAAAVSAPSDKRATTDAGTRAGNANDTKGAAAGLRKAEKTTKALRYGLNKSASRPVTKTAPRRLPVNELQCVDALPDDVMRDPQSSIPGIGVADPIGGHGSQPDEQPRSSALRKTRKPKTQLASIKKKPAKTLKHKHKSLALLKRRLNPPSLLAKSRNHVEPAAGDGFEASELEITYRMPLIPKRGRRKPPSAITYNALQLCAGPLPEVIFECGEDELQLESTGGLHHVSFEQPKQEGQSNLTKSSAQRRRVSFSDKNDFILAQLSSVTAPRRHQSDSESDKEEEEEEEEHADDQEGDDSEADEQESLIDDVEVMVEGFDAVQQYDADEGKKIETAITIDSSHNAFIRPKRRPSIRFEQLEDIEEDELQDNGSGTVQHAIIGQPPGPSNKKRRLIEVCETIEDVPDLEPDVPREQVAEVPSTARTHVRRTRSILKNSTPIISDTIYRLEDTAANTRRNSMVVEANDSRYFASAAEQLAVPDPEKHQIVPRRRSNWNGADANNDVQVEDSEQIIPETSPGPPDYTNSTQLAVLRRTSENIWVSQSARTIPKDLKALTRTVSREHGTVSQSRRRKISLSFQSPTKVRP</sequence>
<dbReference type="GO" id="GO:0004452">
    <property type="term" value="F:isopentenyl-diphosphate delta-isomerase activity"/>
    <property type="evidence" value="ECO:0007669"/>
    <property type="project" value="UniProtKB-EC"/>
</dbReference>
<comment type="pathway">
    <text evidence="2">Isoprenoid biosynthesis; dimethylallyl diphosphate biosynthesis; dimethylallyl diphosphate from isopentenyl diphosphate: step 1/1.</text>
</comment>
<dbReference type="Proteomes" id="UP001310594">
    <property type="component" value="Unassembled WGS sequence"/>
</dbReference>
<dbReference type="PANTHER" id="PTHR10885:SF0">
    <property type="entry name" value="ISOPENTENYL-DIPHOSPHATE DELTA-ISOMERASE"/>
    <property type="match status" value="1"/>
</dbReference>
<dbReference type="GO" id="GO:0006694">
    <property type="term" value="P:steroid biosynthetic process"/>
    <property type="evidence" value="ECO:0007669"/>
    <property type="project" value="UniProtKB-KW"/>
</dbReference>
<evidence type="ECO:0000256" key="6">
    <source>
        <dbReference type="ARBA" id="ARBA00022723"/>
    </source>
</evidence>
<comment type="catalytic activity">
    <reaction evidence="12">
        <text>isopentenyl diphosphate = dimethylallyl diphosphate</text>
        <dbReference type="Rhea" id="RHEA:23284"/>
        <dbReference type="ChEBI" id="CHEBI:57623"/>
        <dbReference type="ChEBI" id="CHEBI:128769"/>
        <dbReference type="EC" id="5.3.3.2"/>
    </reaction>
    <physiologicalReaction direction="left-to-right" evidence="12">
        <dbReference type="Rhea" id="RHEA:23285"/>
    </physiologicalReaction>
</comment>
<feature type="region of interest" description="Disordered" evidence="13">
    <location>
        <begin position="623"/>
        <end position="644"/>
    </location>
</feature>
<feature type="region of interest" description="Disordered" evidence="13">
    <location>
        <begin position="336"/>
        <end position="374"/>
    </location>
</feature>
<dbReference type="PANTHER" id="PTHR10885">
    <property type="entry name" value="ISOPENTENYL-DIPHOSPHATE DELTA-ISOMERASE"/>
    <property type="match status" value="1"/>
</dbReference>
<feature type="region of interest" description="Disordered" evidence="13">
    <location>
        <begin position="761"/>
        <end position="783"/>
    </location>
</feature>
<reference evidence="15" key="1">
    <citation type="submission" date="2023-08" db="EMBL/GenBank/DDBJ databases">
        <title>Black Yeasts Isolated from many extreme environments.</title>
        <authorList>
            <person name="Coleine C."/>
            <person name="Stajich J.E."/>
            <person name="Selbmann L."/>
        </authorList>
    </citation>
    <scope>NUCLEOTIDE SEQUENCE</scope>
    <source>
        <strain evidence="15">CCFEE 5810</strain>
    </source>
</reference>
<keyword evidence="11 15" id="KW-0413">Isomerase</keyword>
<dbReference type="AlphaFoldDB" id="A0AAN8A0M1"/>
<evidence type="ECO:0000259" key="14">
    <source>
        <dbReference type="PROSITE" id="PS51462"/>
    </source>
</evidence>
<keyword evidence="10" id="KW-0414">Isoprene biosynthesis</keyword>
<dbReference type="GO" id="GO:0009240">
    <property type="term" value="P:isopentenyl diphosphate biosynthetic process"/>
    <property type="evidence" value="ECO:0007669"/>
    <property type="project" value="TreeGrafter"/>
</dbReference>
<evidence type="ECO:0000256" key="10">
    <source>
        <dbReference type="ARBA" id="ARBA00023229"/>
    </source>
</evidence>
<protein>
    <recommendedName>
        <fullName evidence="4">isopentenyl-diphosphate Delta-isomerase</fullName>
        <ecNumber evidence="4">5.3.3.2</ecNumber>
    </recommendedName>
</protein>
<feature type="region of interest" description="Disordered" evidence="13">
    <location>
        <begin position="658"/>
        <end position="698"/>
    </location>
</feature>
<evidence type="ECO:0000256" key="11">
    <source>
        <dbReference type="ARBA" id="ARBA00023235"/>
    </source>
</evidence>
<feature type="compositionally biased region" description="Acidic residues" evidence="13">
    <location>
        <begin position="357"/>
        <end position="371"/>
    </location>
</feature>
<dbReference type="NCBIfam" id="TIGR02150">
    <property type="entry name" value="IPP_isom_1"/>
    <property type="match status" value="1"/>
</dbReference>
<proteinExistence type="inferred from homology"/>
<evidence type="ECO:0000256" key="1">
    <source>
        <dbReference type="ARBA" id="ARBA00001946"/>
    </source>
</evidence>
<evidence type="ECO:0000256" key="7">
    <source>
        <dbReference type="ARBA" id="ARBA00022842"/>
    </source>
</evidence>
<feature type="compositionally biased region" description="Polar residues" evidence="13">
    <location>
        <begin position="969"/>
        <end position="979"/>
    </location>
</feature>
<evidence type="ECO:0000256" key="3">
    <source>
        <dbReference type="ARBA" id="ARBA00007579"/>
    </source>
</evidence>
<name>A0AAN8A0M1_9PEZI</name>
<comment type="similarity">
    <text evidence="3">Belongs to the IPP isomerase type 1 family.</text>
</comment>
<feature type="domain" description="Nudix hydrolase" evidence="14">
    <location>
        <begin position="89"/>
        <end position="239"/>
    </location>
</feature>
<organism evidence="15 16">
    <name type="scientific">Elasticomyces elasticus</name>
    <dbReference type="NCBI Taxonomy" id="574655"/>
    <lineage>
        <taxon>Eukaryota</taxon>
        <taxon>Fungi</taxon>
        <taxon>Dikarya</taxon>
        <taxon>Ascomycota</taxon>
        <taxon>Pezizomycotina</taxon>
        <taxon>Dothideomycetes</taxon>
        <taxon>Dothideomycetidae</taxon>
        <taxon>Mycosphaerellales</taxon>
        <taxon>Teratosphaeriaceae</taxon>
        <taxon>Elasticomyces</taxon>
    </lineage>
</organism>
<dbReference type="PROSITE" id="PS51462">
    <property type="entry name" value="NUDIX"/>
    <property type="match status" value="1"/>
</dbReference>
<feature type="compositionally biased region" description="Basic residues" evidence="13">
    <location>
        <begin position="504"/>
        <end position="529"/>
    </location>
</feature>
<evidence type="ECO:0000313" key="15">
    <source>
        <dbReference type="EMBL" id="KAK5692988.1"/>
    </source>
</evidence>
<feature type="region of interest" description="Disordered" evidence="13">
    <location>
        <begin position="952"/>
        <end position="979"/>
    </location>
</feature>
<feature type="region of interest" description="Disordered" evidence="13">
    <location>
        <begin position="397"/>
        <end position="429"/>
    </location>
</feature>
<comment type="cofactor">
    <cofactor evidence="1">
        <name>Mg(2+)</name>
        <dbReference type="ChEBI" id="CHEBI:18420"/>
    </cofactor>
</comment>
<dbReference type="GO" id="GO:0046872">
    <property type="term" value="F:metal ion binding"/>
    <property type="evidence" value="ECO:0007669"/>
    <property type="project" value="UniProtKB-KW"/>
</dbReference>
<keyword evidence="5" id="KW-0444">Lipid biosynthesis</keyword>